<accession>A0A6C0KFH1</accession>
<protein>
    <submittedName>
        <fullName evidence="2">Uncharacterized protein</fullName>
    </submittedName>
</protein>
<sequence length="189" mass="22352">MSSFLYVNDEEAQRKINIDELYAKKQQKELKQLSIFNKLLNRIHKRITITGKNKPNDKHIWFIVPEYIFGEPIYDQGDCLGYLVAKLEENGFFVKYVHPNALFVSWMNWVPSYVRSEFRKQTGCTIDEKGNIISRPEEKTDDTKLLNEKQNTNQKEQKQFTPIGQYKPTGNLVYNNEMFEKIEKKVSFV</sequence>
<feature type="region of interest" description="Disordered" evidence="1">
    <location>
        <begin position="138"/>
        <end position="157"/>
    </location>
</feature>
<reference evidence="2" key="1">
    <citation type="journal article" date="2020" name="Nature">
        <title>Giant virus diversity and host interactions through global metagenomics.</title>
        <authorList>
            <person name="Schulz F."/>
            <person name="Roux S."/>
            <person name="Paez-Espino D."/>
            <person name="Jungbluth S."/>
            <person name="Walsh D.A."/>
            <person name="Denef V.J."/>
            <person name="McMahon K.D."/>
            <person name="Konstantinidis K.T."/>
            <person name="Eloe-Fadrosh E.A."/>
            <person name="Kyrpides N.C."/>
            <person name="Woyke T."/>
        </authorList>
    </citation>
    <scope>NUCLEOTIDE SEQUENCE</scope>
    <source>
        <strain evidence="2">GVMAG-S-3300012000-53</strain>
    </source>
</reference>
<dbReference type="EMBL" id="MN740889">
    <property type="protein sequence ID" value="QHU16752.1"/>
    <property type="molecule type" value="Genomic_DNA"/>
</dbReference>
<evidence type="ECO:0000256" key="1">
    <source>
        <dbReference type="SAM" id="MobiDB-lite"/>
    </source>
</evidence>
<proteinExistence type="predicted"/>
<organism evidence="2">
    <name type="scientific">viral metagenome</name>
    <dbReference type="NCBI Taxonomy" id="1070528"/>
    <lineage>
        <taxon>unclassified sequences</taxon>
        <taxon>metagenomes</taxon>
        <taxon>organismal metagenomes</taxon>
    </lineage>
</organism>
<name>A0A6C0KFH1_9ZZZZ</name>
<dbReference type="AlphaFoldDB" id="A0A6C0KFH1"/>
<evidence type="ECO:0000313" key="2">
    <source>
        <dbReference type="EMBL" id="QHU16752.1"/>
    </source>
</evidence>
<dbReference type="InterPro" id="IPR043977">
    <property type="entry name" value="DUF5759"/>
</dbReference>
<dbReference type="Pfam" id="PF19063">
    <property type="entry name" value="DUF5759"/>
    <property type="match status" value="1"/>
</dbReference>
<feature type="compositionally biased region" description="Basic and acidic residues" evidence="1">
    <location>
        <begin position="138"/>
        <end position="147"/>
    </location>
</feature>